<dbReference type="EMBL" id="AVOT02029355">
    <property type="protein sequence ID" value="MBW0522158.1"/>
    <property type="molecule type" value="Genomic_DNA"/>
</dbReference>
<evidence type="ECO:0000313" key="1">
    <source>
        <dbReference type="EMBL" id="MBW0522158.1"/>
    </source>
</evidence>
<dbReference type="Proteomes" id="UP000765509">
    <property type="component" value="Unassembled WGS sequence"/>
</dbReference>
<comment type="caution">
    <text evidence="1">The sequence shown here is derived from an EMBL/GenBank/DDBJ whole genome shotgun (WGS) entry which is preliminary data.</text>
</comment>
<proteinExistence type="predicted"/>
<evidence type="ECO:0000313" key="2">
    <source>
        <dbReference type="Proteomes" id="UP000765509"/>
    </source>
</evidence>
<gene>
    <name evidence="1" type="ORF">O181_061873</name>
</gene>
<evidence type="ECO:0008006" key="3">
    <source>
        <dbReference type="Google" id="ProtNLM"/>
    </source>
</evidence>
<organism evidence="1 2">
    <name type="scientific">Austropuccinia psidii MF-1</name>
    <dbReference type="NCBI Taxonomy" id="1389203"/>
    <lineage>
        <taxon>Eukaryota</taxon>
        <taxon>Fungi</taxon>
        <taxon>Dikarya</taxon>
        <taxon>Basidiomycota</taxon>
        <taxon>Pucciniomycotina</taxon>
        <taxon>Pucciniomycetes</taxon>
        <taxon>Pucciniales</taxon>
        <taxon>Sphaerophragmiaceae</taxon>
        <taxon>Austropuccinia</taxon>
    </lineage>
</organism>
<dbReference type="AlphaFoldDB" id="A0A9Q3HYZ8"/>
<sequence length="151" mass="16413">MELCETSITITKNGSKFQLAQKNNMLLSGSLINKVMIVTLNQLSAALTEGVNSTTWHQCLGHPGSQVMKLLGLAPLDGTACDICIKGKMTVMPFKGHFNRAGKPLDCLYPDVVGHISPPSISGHCYFLTIVNKHTCFIKSKATYMINLSTK</sequence>
<protein>
    <recommendedName>
        <fullName evidence="3">GAG-pre-integrase domain-containing protein</fullName>
    </recommendedName>
</protein>
<reference evidence="1" key="1">
    <citation type="submission" date="2021-03" db="EMBL/GenBank/DDBJ databases">
        <title>Draft genome sequence of rust myrtle Austropuccinia psidii MF-1, a brazilian biotype.</title>
        <authorList>
            <person name="Quecine M.C."/>
            <person name="Pachon D.M.R."/>
            <person name="Bonatelli M.L."/>
            <person name="Correr F.H."/>
            <person name="Franceschini L.M."/>
            <person name="Leite T.F."/>
            <person name="Margarido G.R.A."/>
            <person name="Almeida C.A."/>
            <person name="Ferrarezi J.A."/>
            <person name="Labate C.A."/>
        </authorList>
    </citation>
    <scope>NUCLEOTIDE SEQUENCE</scope>
    <source>
        <strain evidence="1">MF-1</strain>
    </source>
</reference>
<name>A0A9Q3HYZ8_9BASI</name>
<dbReference type="OrthoDB" id="413361at2759"/>
<keyword evidence="2" id="KW-1185">Reference proteome</keyword>
<accession>A0A9Q3HYZ8</accession>